<dbReference type="SUPFAM" id="SSF49464">
    <property type="entry name" value="Carboxypeptidase regulatory domain-like"/>
    <property type="match status" value="1"/>
</dbReference>
<gene>
    <name evidence="9" type="ORF">OL497_09730</name>
</gene>
<dbReference type="InterPro" id="IPR008969">
    <property type="entry name" value="CarboxyPept-like_regulatory"/>
</dbReference>
<proteinExistence type="inferred from homology"/>
<evidence type="ECO:0000313" key="9">
    <source>
        <dbReference type="EMBL" id="MCW3484172.1"/>
    </source>
</evidence>
<evidence type="ECO:0000313" key="10">
    <source>
        <dbReference type="Proteomes" id="UP001207742"/>
    </source>
</evidence>
<dbReference type="Gene3D" id="2.170.130.10">
    <property type="entry name" value="TonB-dependent receptor, plug domain"/>
    <property type="match status" value="1"/>
</dbReference>
<evidence type="ECO:0000256" key="5">
    <source>
        <dbReference type="ARBA" id="ARBA00023136"/>
    </source>
</evidence>
<accession>A0ABT3IJN2</accession>
<dbReference type="Pfam" id="PF07715">
    <property type="entry name" value="Plug"/>
    <property type="match status" value="1"/>
</dbReference>
<evidence type="ECO:0000256" key="7">
    <source>
        <dbReference type="PROSITE-ProRule" id="PRU01360"/>
    </source>
</evidence>
<evidence type="ECO:0000256" key="3">
    <source>
        <dbReference type="ARBA" id="ARBA00022452"/>
    </source>
</evidence>
<organism evidence="9 10">
    <name type="scientific">Chitinophaga nivalis</name>
    <dbReference type="NCBI Taxonomy" id="2991709"/>
    <lineage>
        <taxon>Bacteria</taxon>
        <taxon>Pseudomonadati</taxon>
        <taxon>Bacteroidota</taxon>
        <taxon>Chitinophagia</taxon>
        <taxon>Chitinophagales</taxon>
        <taxon>Chitinophagaceae</taxon>
        <taxon>Chitinophaga</taxon>
    </lineage>
</organism>
<dbReference type="Gene3D" id="2.40.170.20">
    <property type="entry name" value="TonB-dependent receptor, beta-barrel domain"/>
    <property type="match status" value="1"/>
</dbReference>
<evidence type="ECO:0000256" key="6">
    <source>
        <dbReference type="ARBA" id="ARBA00023237"/>
    </source>
</evidence>
<evidence type="ECO:0000256" key="2">
    <source>
        <dbReference type="ARBA" id="ARBA00022448"/>
    </source>
</evidence>
<dbReference type="InterPro" id="IPR039426">
    <property type="entry name" value="TonB-dep_rcpt-like"/>
</dbReference>
<dbReference type="SUPFAM" id="SSF56935">
    <property type="entry name" value="Porins"/>
    <property type="match status" value="1"/>
</dbReference>
<keyword evidence="6 7" id="KW-0998">Cell outer membrane</keyword>
<keyword evidence="3 7" id="KW-1134">Transmembrane beta strand</keyword>
<sequence length="1119" mass="124981">MKSTICLLTAAMLHVHGTGLSQTVSFSARQASLQQVFTTVKKQTGYVVFGNASLLETAHTASIDVQNMPLPDFLQLVMKDQPLNFRIADKNIIISEKTTTPSAHSVNNTEAALPPDSIRGVIFTMQGTPLPGASIRIKGTTIGTVTDTRGHFSLKQLPDNALLVISMMGYDPMEVRISKRNDGYAAAAVNDKQTGSLKVNTGQFTITVKLQEAVGQLKENVVTGYFVKSRESFTGAERTLSGQEIRQIGTGNVLQSISLLDAAVSLKESVNFGSDPNRVPEITIRGENSFDLRNSADDGKTNPNSPLFMLDGVEVNAERIYDLDMNRIENLTILKDASATALYGSRGANGVIVIRTIRPQAGEIRVTLNANYMVSAPDLRDYNLMDAREKLTYEKRAGLWTDKLKNYDTQMELDRKYNEKEKEILRGVNTYWLSKPLRTSINQRYNLYFEGGDKHFRYGITLRSENDRGVMKGSERKKTGIGITFNYDIGQTFLVRNDLFVDEVTGSNSPYGNFDIFAKENPHDRIYDENGNYILKLSSGRDNPLINATLPQKDFNRYVAIQDNFSIDWRMTPALRLQGRAGLTKQLEKTEFYRSPFSSEYATVKEPEKKGEYRTLHSESLNVDGNVTLAYNKVLGKHVLNTGVGANLLTNFKNGSGFAATGFLNDDMTFVEYAAQFKENSKPTGIFDKSRMIGFFANLNYGYDNRYFIDASYRTDGSSKFGRDARFAPFWAVGFAWNVNREAFWGASSSLLKIRGSAGSTGTINFSSNQALTAYRYSQSSEYNGNLGARLMGFGNSSLRWQNTLSYNIGADLTLFKNFLQVNVDGYIKLTDNLLLPIDVAPSTGFTSYVENMGQMKNSGIDARIRMNLIRDRKHNLNWSVTLAALSNQNKIQKLSNALEVMNTEANKAENVKGPQPLRTYEVGRSQSALMVVRSAGIDPATGNEIYIKRNGEYTFDYDYRDKVVVGDTRATVEGNFSSNLNWNGLNLLAVFSYRVGGKIFNSTLKTSVEGANPLFNADRRVLYDRWQEPGSTAKFKRIDDTSESYQTDRYVQDNNQLSLSSLSLTYDLPRGTAKKMRAERVRLQLSSTELIRFSTVKAERGTLYPYAQTFNGGFNVTF</sequence>
<keyword evidence="10" id="KW-1185">Reference proteome</keyword>
<comment type="similarity">
    <text evidence="7">Belongs to the TonB-dependent receptor family.</text>
</comment>
<evidence type="ECO:0000259" key="8">
    <source>
        <dbReference type="Pfam" id="PF07715"/>
    </source>
</evidence>
<dbReference type="InterPro" id="IPR023996">
    <property type="entry name" value="TonB-dep_OMP_SusC/RagA"/>
</dbReference>
<dbReference type="NCBIfam" id="TIGR04056">
    <property type="entry name" value="OMP_RagA_SusC"/>
    <property type="match status" value="1"/>
</dbReference>
<name>A0ABT3IJN2_9BACT</name>
<dbReference type="Proteomes" id="UP001207742">
    <property type="component" value="Unassembled WGS sequence"/>
</dbReference>
<evidence type="ECO:0000256" key="4">
    <source>
        <dbReference type="ARBA" id="ARBA00022692"/>
    </source>
</evidence>
<keyword evidence="2 7" id="KW-0813">Transport</keyword>
<dbReference type="Pfam" id="PF13715">
    <property type="entry name" value="CarbopepD_reg_2"/>
    <property type="match status" value="1"/>
</dbReference>
<keyword evidence="5 7" id="KW-0472">Membrane</keyword>
<evidence type="ECO:0000256" key="1">
    <source>
        <dbReference type="ARBA" id="ARBA00004571"/>
    </source>
</evidence>
<comment type="caution">
    <text evidence="9">The sequence shown here is derived from an EMBL/GenBank/DDBJ whole genome shotgun (WGS) entry which is preliminary data.</text>
</comment>
<dbReference type="RefSeq" id="WP_264729691.1">
    <property type="nucleotide sequence ID" value="NZ_JAPDNR010000001.1"/>
</dbReference>
<dbReference type="InterPro" id="IPR023997">
    <property type="entry name" value="TonB-dep_OMP_SusC/RagA_CS"/>
</dbReference>
<protein>
    <submittedName>
        <fullName evidence="9">SusC/RagA family TonB-linked outer membrane protein</fullName>
    </submittedName>
</protein>
<keyword evidence="4 7" id="KW-0812">Transmembrane</keyword>
<dbReference type="EMBL" id="JAPDNS010000001">
    <property type="protein sequence ID" value="MCW3484172.1"/>
    <property type="molecule type" value="Genomic_DNA"/>
</dbReference>
<feature type="domain" description="TonB-dependent receptor plug" evidence="8">
    <location>
        <begin position="233"/>
        <end position="351"/>
    </location>
</feature>
<dbReference type="InterPro" id="IPR037066">
    <property type="entry name" value="Plug_dom_sf"/>
</dbReference>
<dbReference type="PROSITE" id="PS52016">
    <property type="entry name" value="TONB_DEPENDENT_REC_3"/>
    <property type="match status" value="1"/>
</dbReference>
<dbReference type="NCBIfam" id="TIGR04057">
    <property type="entry name" value="SusC_RagA_signa"/>
    <property type="match status" value="1"/>
</dbReference>
<dbReference type="InterPro" id="IPR036942">
    <property type="entry name" value="Beta-barrel_TonB_sf"/>
</dbReference>
<reference evidence="9 10" key="1">
    <citation type="submission" date="2022-10" db="EMBL/GenBank/DDBJ databases">
        <title>Chitinophaga nivalis PC15 sp. nov., isolated from Pyeongchang county, South Korea.</title>
        <authorList>
            <person name="Trinh H.N."/>
        </authorList>
    </citation>
    <scope>NUCLEOTIDE SEQUENCE [LARGE SCALE GENOMIC DNA]</scope>
    <source>
        <strain evidence="9 10">PC14</strain>
    </source>
</reference>
<comment type="subcellular location">
    <subcellularLocation>
        <location evidence="1 7">Cell outer membrane</location>
        <topology evidence="1 7">Multi-pass membrane protein</topology>
    </subcellularLocation>
</comment>
<dbReference type="Gene3D" id="2.60.40.1120">
    <property type="entry name" value="Carboxypeptidase-like, regulatory domain"/>
    <property type="match status" value="1"/>
</dbReference>
<dbReference type="InterPro" id="IPR012910">
    <property type="entry name" value="Plug_dom"/>
</dbReference>